<sequence>MDLNIPYYLWWVYVCCVEAVVRGAYSGQLRTVYRCSHVPKYYIHATRFLGSGLALFRQGEI</sequence>
<dbReference type="AlphaFoldDB" id="A0A0A9B0C6"/>
<organism evidence="1">
    <name type="scientific">Arundo donax</name>
    <name type="common">Giant reed</name>
    <name type="synonym">Donax arundinaceus</name>
    <dbReference type="NCBI Taxonomy" id="35708"/>
    <lineage>
        <taxon>Eukaryota</taxon>
        <taxon>Viridiplantae</taxon>
        <taxon>Streptophyta</taxon>
        <taxon>Embryophyta</taxon>
        <taxon>Tracheophyta</taxon>
        <taxon>Spermatophyta</taxon>
        <taxon>Magnoliopsida</taxon>
        <taxon>Liliopsida</taxon>
        <taxon>Poales</taxon>
        <taxon>Poaceae</taxon>
        <taxon>PACMAD clade</taxon>
        <taxon>Arundinoideae</taxon>
        <taxon>Arundineae</taxon>
        <taxon>Arundo</taxon>
    </lineage>
</organism>
<accession>A0A0A9B0C6</accession>
<protein>
    <submittedName>
        <fullName evidence="1">Uncharacterized protein</fullName>
    </submittedName>
</protein>
<dbReference type="EMBL" id="GBRH01240441">
    <property type="protein sequence ID" value="JAD57454.1"/>
    <property type="molecule type" value="Transcribed_RNA"/>
</dbReference>
<reference evidence="1" key="1">
    <citation type="submission" date="2014-09" db="EMBL/GenBank/DDBJ databases">
        <authorList>
            <person name="Magalhaes I.L.F."/>
            <person name="Oliveira U."/>
            <person name="Santos F.R."/>
            <person name="Vidigal T.H.D.A."/>
            <person name="Brescovit A.D."/>
            <person name="Santos A.J."/>
        </authorList>
    </citation>
    <scope>NUCLEOTIDE SEQUENCE</scope>
    <source>
        <tissue evidence="1">Shoot tissue taken approximately 20 cm above the soil surface</tissue>
    </source>
</reference>
<reference evidence="1" key="2">
    <citation type="journal article" date="2015" name="Data Brief">
        <title>Shoot transcriptome of the giant reed, Arundo donax.</title>
        <authorList>
            <person name="Barrero R.A."/>
            <person name="Guerrero F.D."/>
            <person name="Moolhuijzen P."/>
            <person name="Goolsby J.A."/>
            <person name="Tidwell J."/>
            <person name="Bellgard S.E."/>
            <person name="Bellgard M.I."/>
        </authorList>
    </citation>
    <scope>NUCLEOTIDE SEQUENCE</scope>
    <source>
        <tissue evidence="1">Shoot tissue taken approximately 20 cm above the soil surface</tissue>
    </source>
</reference>
<evidence type="ECO:0000313" key="1">
    <source>
        <dbReference type="EMBL" id="JAD57454.1"/>
    </source>
</evidence>
<proteinExistence type="predicted"/>
<name>A0A0A9B0C6_ARUDO</name>